<sequence length="689" mass="78001">MELREYLQKPLFLWGGAAKIFLALFLAPAPQTDWFTPFMAAFWQHPSIVPWDYVFQNSAAFPYGISMLAALLPCTFADYAIAHILSRPMFGFGISLTLILADLWLLYLLCRLLPGKYEQILRTYWVSPIVFAGVYWVGQLDTIPVCFLFSALLALRQRRSALSGVLLAVACSAKLSMAVVLPFFLIYLFLTPRLREFGKSFLKGFVAGSLIFLAPPLFSPGYRLMVLGTPEMLRVFDLHLQMGALTLYLTPIMYGLGLYFAWRIRRMSFDLFCTILGLSFFLLVFSTAAPPGWYLWLVPFITIFQIKAANARQRNLLLLFSVSVSLTQILFWPGPSIPVLGISLRDFFPDLVRSMPVQAHSIWISLLVFLGSVVYLSMLRENVYRNKAYIAWRNPMGIAVAGDSGTGKDRLARTLAGMFGKESITHISGDDYHQWDRYGVMWQAFTHLHPGANNLRQFARDVADLFSKKSIACREYNHSTGRFTPPAARHGNDFILVTGLHALINKSLREKYDISIYLDMDETLRRWFKCRRDSLERGHALASVLASIERRRSDAEQFIHPQGKQADIVFSLYPVSRLRLEDMDGQASVPELGLKATLRGAHFSDAIVRYLIGLCGMRVDARFTEDLDAITLTVEGDLTKEDMAFIIPRLFPNLQDLLALEPQWAGGMDGVMQIVVLSYLADKMESKEL</sequence>
<keyword evidence="9" id="KW-0067">ATP-binding</keyword>
<dbReference type="PRINTS" id="PR00478">
    <property type="entry name" value="PHRIBLKINASE"/>
</dbReference>
<evidence type="ECO:0000256" key="9">
    <source>
        <dbReference type="ARBA" id="ARBA00022840"/>
    </source>
</evidence>
<evidence type="ECO:0000313" key="14">
    <source>
        <dbReference type="EMBL" id="MSS27114.1"/>
    </source>
</evidence>
<dbReference type="InterPro" id="IPR027417">
    <property type="entry name" value="P-loop_NTPase"/>
</dbReference>
<dbReference type="EC" id="2.7.1.19" evidence="3"/>
<feature type="domain" description="Phosphoribulokinase/uridine kinase" evidence="13">
    <location>
        <begin position="398"/>
        <end position="575"/>
    </location>
</feature>
<feature type="transmembrane region" description="Helical" evidence="12">
    <location>
        <begin position="269"/>
        <end position="287"/>
    </location>
</feature>
<keyword evidence="12" id="KW-0472">Membrane</keyword>
<feature type="transmembrane region" description="Helical" evidence="12">
    <location>
        <begin position="316"/>
        <end position="337"/>
    </location>
</feature>
<feature type="transmembrane region" description="Helical" evidence="12">
    <location>
        <begin position="201"/>
        <end position="218"/>
    </location>
</feature>
<dbReference type="SUPFAM" id="SSF52540">
    <property type="entry name" value="P-loop containing nucleoside triphosphate hydrolases"/>
    <property type="match status" value="1"/>
</dbReference>
<keyword evidence="8" id="KW-0418">Kinase</keyword>
<feature type="transmembrane region" description="Helical" evidence="12">
    <location>
        <begin position="238"/>
        <end position="262"/>
    </location>
</feature>
<feature type="transmembrane region" description="Helical" evidence="12">
    <location>
        <begin position="88"/>
        <end position="109"/>
    </location>
</feature>
<dbReference type="InterPro" id="IPR006083">
    <property type="entry name" value="PRK/URK"/>
</dbReference>
<dbReference type="Proteomes" id="UP000477488">
    <property type="component" value="Unassembled WGS sequence"/>
</dbReference>
<evidence type="ECO:0000256" key="2">
    <source>
        <dbReference type="ARBA" id="ARBA00009719"/>
    </source>
</evidence>
<reference evidence="14 15" key="1">
    <citation type="submission" date="2019-09" db="EMBL/GenBank/DDBJ databases">
        <title>In-depth cultivation of the pig gut microbiome towards novel bacterial diversity and tailored functional studies.</title>
        <authorList>
            <person name="Wylensek D."/>
            <person name="Hitch T.C.A."/>
            <person name="Clavel T."/>
        </authorList>
    </citation>
    <scope>NUCLEOTIDE SEQUENCE [LARGE SCALE GENOMIC DNA]</scope>
    <source>
        <strain evidence="14 15">PG-178-WT-4</strain>
    </source>
</reference>
<feature type="transmembrane region" description="Helical" evidence="12">
    <location>
        <begin position="12"/>
        <end position="29"/>
    </location>
</feature>
<comment type="caution">
    <text evidence="14">The sequence shown here is derived from an EMBL/GenBank/DDBJ whole genome shotgun (WGS) entry which is preliminary data.</text>
</comment>
<feature type="transmembrane region" description="Helical" evidence="12">
    <location>
        <begin position="161"/>
        <end position="189"/>
    </location>
</feature>
<accession>A0A6L5XJ05</accession>
<keyword evidence="15" id="KW-1185">Reference proteome</keyword>
<comment type="catalytic activity">
    <reaction evidence="11">
        <text>D-ribulose 5-phosphate + ATP = D-ribulose 1,5-bisphosphate + ADP + H(+)</text>
        <dbReference type="Rhea" id="RHEA:19365"/>
        <dbReference type="ChEBI" id="CHEBI:15378"/>
        <dbReference type="ChEBI" id="CHEBI:30616"/>
        <dbReference type="ChEBI" id="CHEBI:57870"/>
        <dbReference type="ChEBI" id="CHEBI:58121"/>
        <dbReference type="ChEBI" id="CHEBI:456216"/>
        <dbReference type="EC" id="2.7.1.19"/>
    </reaction>
</comment>
<proteinExistence type="inferred from homology"/>
<comment type="pathway">
    <text evidence="1">Carbohydrate biosynthesis; Calvin cycle.</text>
</comment>
<organism evidence="14 15">
    <name type="scientific">Desulfovibrio porci</name>
    <dbReference type="NCBI Taxonomy" id="2605782"/>
    <lineage>
        <taxon>Bacteria</taxon>
        <taxon>Pseudomonadati</taxon>
        <taxon>Thermodesulfobacteriota</taxon>
        <taxon>Desulfovibrionia</taxon>
        <taxon>Desulfovibrionales</taxon>
        <taxon>Desulfovibrionaceae</taxon>
        <taxon>Desulfovibrio</taxon>
    </lineage>
</organism>
<keyword evidence="12" id="KW-0812">Transmembrane</keyword>
<dbReference type="InterPro" id="IPR006082">
    <property type="entry name" value="PRK"/>
</dbReference>
<feature type="transmembrane region" description="Helical" evidence="12">
    <location>
        <begin position="61"/>
        <end position="82"/>
    </location>
</feature>
<evidence type="ECO:0000256" key="11">
    <source>
        <dbReference type="ARBA" id="ARBA00047663"/>
    </source>
</evidence>
<evidence type="ECO:0000256" key="10">
    <source>
        <dbReference type="ARBA" id="ARBA00031382"/>
    </source>
</evidence>
<dbReference type="EMBL" id="VUMH01000002">
    <property type="protein sequence ID" value="MSS27114.1"/>
    <property type="molecule type" value="Genomic_DNA"/>
</dbReference>
<evidence type="ECO:0000256" key="1">
    <source>
        <dbReference type="ARBA" id="ARBA00005215"/>
    </source>
</evidence>
<gene>
    <name evidence="14" type="ORF">FYJ44_03440</name>
</gene>
<keyword evidence="6" id="KW-0808">Transferase</keyword>
<evidence type="ECO:0000256" key="7">
    <source>
        <dbReference type="ARBA" id="ARBA00022741"/>
    </source>
</evidence>
<dbReference type="GO" id="GO:0019253">
    <property type="term" value="P:reductive pentose-phosphate cycle"/>
    <property type="evidence" value="ECO:0007669"/>
    <property type="project" value="UniProtKB-KW"/>
</dbReference>
<dbReference type="RefSeq" id="WP_154509168.1">
    <property type="nucleotide sequence ID" value="NZ_JAXELC010000022.1"/>
</dbReference>
<keyword evidence="4" id="KW-0602">Photosynthesis</keyword>
<dbReference type="Pfam" id="PF00485">
    <property type="entry name" value="PRK"/>
    <property type="match status" value="1"/>
</dbReference>
<evidence type="ECO:0000313" key="15">
    <source>
        <dbReference type="Proteomes" id="UP000477488"/>
    </source>
</evidence>
<protein>
    <recommendedName>
        <fullName evidence="3">phosphoribulokinase</fullName>
        <ecNumber evidence="3">2.7.1.19</ecNumber>
    </recommendedName>
    <alternativeName>
        <fullName evidence="10">Phosphopentokinase</fullName>
    </alternativeName>
</protein>
<evidence type="ECO:0000256" key="3">
    <source>
        <dbReference type="ARBA" id="ARBA00012042"/>
    </source>
</evidence>
<feature type="transmembrane region" description="Helical" evidence="12">
    <location>
        <begin position="357"/>
        <end position="378"/>
    </location>
</feature>
<dbReference type="PANTHER" id="PTHR10285">
    <property type="entry name" value="URIDINE KINASE"/>
    <property type="match status" value="1"/>
</dbReference>
<dbReference type="GO" id="GO:0008974">
    <property type="term" value="F:phosphoribulokinase activity"/>
    <property type="evidence" value="ECO:0007669"/>
    <property type="project" value="UniProtKB-EC"/>
</dbReference>
<evidence type="ECO:0000259" key="13">
    <source>
        <dbReference type="Pfam" id="PF00485"/>
    </source>
</evidence>
<dbReference type="Gene3D" id="3.40.50.300">
    <property type="entry name" value="P-loop containing nucleotide triphosphate hydrolases"/>
    <property type="match status" value="1"/>
</dbReference>
<evidence type="ECO:0000256" key="4">
    <source>
        <dbReference type="ARBA" id="ARBA00022531"/>
    </source>
</evidence>
<evidence type="ECO:0000256" key="12">
    <source>
        <dbReference type="SAM" id="Phobius"/>
    </source>
</evidence>
<keyword evidence="5" id="KW-0113">Calvin cycle</keyword>
<dbReference type="GO" id="GO:0005524">
    <property type="term" value="F:ATP binding"/>
    <property type="evidence" value="ECO:0007669"/>
    <property type="project" value="UniProtKB-KW"/>
</dbReference>
<keyword evidence="12" id="KW-1133">Transmembrane helix</keyword>
<evidence type="ECO:0000256" key="6">
    <source>
        <dbReference type="ARBA" id="ARBA00022679"/>
    </source>
</evidence>
<name>A0A6L5XJ05_9BACT</name>
<comment type="similarity">
    <text evidence="2">Belongs to the phosphoribulokinase family.</text>
</comment>
<dbReference type="AlphaFoldDB" id="A0A6L5XJ05"/>
<keyword evidence="7" id="KW-0547">Nucleotide-binding</keyword>
<evidence type="ECO:0000256" key="8">
    <source>
        <dbReference type="ARBA" id="ARBA00022777"/>
    </source>
</evidence>
<feature type="transmembrane region" description="Helical" evidence="12">
    <location>
        <begin position="129"/>
        <end position="155"/>
    </location>
</feature>
<evidence type="ECO:0000256" key="5">
    <source>
        <dbReference type="ARBA" id="ARBA00022567"/>
    </source>
</evidence>